<dbReference type="InterPro" id="IPR001138">
    <property type="entry name" value="Zn2Cys6_DnaBD"/>
</dbReference>
<dbReference type="SUPFAM" id="SSF57667">
    <property type="entry name" value="beta-beta-alpha zinc fingers"/>
    <property type="match status" value="1"/>
</dbReference>
<proteinExistence type="predicted"/>
<keyword evidence="3" id="KW-0805">Transcription regulation</keyword>
<name>A0A8H5EZ04_9AGAR</name>
<keyword evidence="6" id="KW-0863">Zinc-finger</keyword>
<evidence type="ECO:0000256" key="5">
    <source>
        <dbReference type="ARBA" id="ARBA00023242"/>
    </source>
</evidence>
<dbReference type="InterPro" id="IPR007219">
    <property type="entry name" value="XnlR_reg_dom"/>
</dbReference>
<dbReference type="Pfam" id="PF04082">
    <property type="entry name" value="Fungal_trans"/>
    <property type="match status" value="1"/>
</dbReference>
<evidence type="ECO:0000256" key="2">
    <source>
        <dbReference type="ARBA" id="ARBA00022833"/>
    </source>
</evidence>
<comment type="caution">
    <text evidence="10">The sequence shown here is derived from an EMBL/GenBank/DDBJ whole genome shotgun (WGS) entry which is preliminary data.</text>
</comment>
<dbReference type="PROSITE" id="PS50157">
    <property type="entry name" value="ZINC_FINGER_C2H2_2"/>
    <property type="match status" value="1"/>
</dbReference>
<evidence type="ECO:0000256" key="3">
    <source>
        <dbReference type="ARBA" id="ARBA00023015"/>
    </source>
</evidence>
<dbReference type="Proteomes" id="UP000567179">
    <property type="component" value="Unassembled WGS sequence"/>
</dbReference>
<evidence type="ECO:0008006" key="12">
    <source>
        <dbReference type="Google" id="ProtNLM"/>
    </source>
</evidence>
<dbReference type="InterPro" id="IPR013087">
    <property type="entry name" value="Znf_C2H2_type"/>
</dbReference>
<evidence type="ECO:0000313" key="11">
    <source>
        <dbReference type="Proteomes" id="UP000567179"/>
    </source>
</evidence>
<evidence type="ECO:0000259" key="8">
    <source>
        <dbReference type="PROSITE" id="PS50048"/>
    </source>
</evidence>
<keyword evidence="5" id="KW-0539">Nucleus</keyword>
<keyword evidence="2" id="KW-0862">Zinc</keyword>
<dbReference type="CDD" id="cd12148">
    <property type="entry name" value="fungal_TF_MHR"/>
    <property type="match status" value="1"/>
</dbReference>
<evidence type="ECO:0000256" key="6">
    <source>
        <dbReference type="PROSITE-ProRule" id="PRU00042"/>
    </source>
</evidence>
<dbReference type="SMART" id="SM00355">
    <property type="entry name" value="ZnF_C2H2"/>
    <property type="match status" value="2"/>
</dbReference>
<dbReference type="PANTHER" id="PTHR47660">
    <property type="entry name" value="TRANSCRIPTION FACTOR WITH C2H2 AND ZN(2)-CYS(6) DNA BINDING DOMAIN (EUROFUNG)-RELATED-RELATED"/>
    <property type="match status" value="1"/>
</dbReference>
<sequence>MPQLPLAPGPVKIEVDLKANGEVSRMRSHKGNMPSLPQTKYCALCPAKFTRTTHLNRHLRSHTNERAHHCDICSAEFTRSDLLTRHKRTCGDSNANRSRRKSCQACAESKVKCSLQQPCSKCTTRGKECVFINDPEASRNKKIAKRASLSNAVPESFPRQLHTRSDSVTASSPASSFSITSHAQDDAPYFLPPPPAGFDGHYTSSHPFGVSGLPAFSDSSSVTSARSSPEEETFDHHHLPHSMTTGYTSPVMAPELDFFSSGSGSAPIDEPYSPPFTPPLSAQSHPEGEFAAGWSFDAGNQNCPAYGIAGPSVYFQSQSQPQCSDTMSRQDFASGPPNLSRNASVSSKASFSRHHFSDIAHNVKPQSSSLLHPSTDELQHYLRLFTEEYNNQVPLFHRPTCRAEVMHPMLISSMQACGALLAKSETANDFIIKTLTSSRESLIVEFSKSSCTIQDHLHLILAVILFQSIISFQPRPDQRALSRLYHDILIMMIRKTGLIKSIGSWTPPNLGSPHSLEEAWRDWAHYETFKRALLLAFAQDTSYCMYYAAHPAFMPSELELNLPCDDGMWRAQSAREWYHLQRTPSPYGSGIPRILGMSMKMALEALREPTSAAIPFNVNPFSSFVLIHAILRDIFDSAHPSGDLSCLGPSTTRIGTNTIDCALQNWQRLWQVCPDAPQLEQYHLMVPFVYNPTPFYWLARFAEQAKQNGEIAVSRSGSPLSRVDEEARFRSVKAWLNQINNTLRSGSQVTHNTQWHS</sequence>
<gene>
    <name evidence="10" type="ORF">D9619_013157</name>
</gene>
<dbReference type="SMART" id="SM00066">
    <property type="entry name" value="GAL4"/>
    <property type="match status" value="1"/>
</dbReference>
<dbReference type="SUPFAM" id="SSF57701">
    <property type="entry name" value="Zn2/Cys6 DNA-binding domain"/>
    <property type="match status" value="1"/>
</dbReference>
<dbReference type="Gene3D" id="4.10.240.10">
    <property type="entry name" value="Zn(2)-C6 fungal-type DNA-binding domain"/>
    <property type="match status" value="1"/>
</dbReference>
<dbReference type="OrthoDB" id="1405595at2759"/>
<organism evidence="10 11">
    <name type="scientific">Psilocybe cf. subviscida</name>
    <dbReference type="NCBI Taxonomy" id="2480587"/>
    <lineage>
        <taxon>Eukaryota</taxon>
        <taxon>Fungi</taxon>
        <taxon>Dikarya</taxon>
        <taxon>Basidiomycota</taxon>
        <taxon>Agaricomycotina</taxon>
        <taxon>Agaricomycetes</taxon>
        <taxon>Agaricomycetidae</taxon>
        <taxon>Agaricales</taxon>
        <taxon>Agaricineae</taxon>
        <taxon>Strophariaceae</taxon>
        <taxon>Psilocybe</taxon>
    </lineage>
</organism>
<dbReference type="InterPro" id="IPR036236">
    <property type="entry name" value="Znf_C2H2_sf"/>
</dbReference>
<evidence type="ECO:0000313" key="10">
    <source>
        <dbReference type="EMBL" id="KAF5317487.1"/>
    </source>
</evidence>
<keyword evidence="4" id="KW-0804">Transcription</keyword>
<dbReference type="GO" id="GO:0008270">
    <property type="term" value="F:zinc ion binding"/>
    <property type="evidence" value="ECO:0007669"/>
    <property type="project" value="UniProtKB-KW"/>
</dbReference>
<keyword evidence="11" id="KW-1185">Reference proteome</keyword>
<evidence type="ECO:0000256" key="7">
    <source>
        <dbReference type="SAM" id="MobiDB-lite"/>
    </source>
</evidence>
<feature type="domain" description="C2H2-type" evidence="9">
    <location>
        <begin position="40"/>
        <end position="67"/>
    </location>
</feature>
<feature type="compositionally biased region" description="Low complexity" evidence="7">
    <location>
        <begin position="166"/>
        <end position="179"/>
    </location>
</feature>
<dbReference type="CDD" id="cd00067">
    <property type="entry name" value="GAL4"/>
    <property type="match status" value="1"/>
</dbReference>
<protein>
    <recommendedName>
        <fullName evidence="12">Zn(2)-C6 fungal-type domain-containing protein</fullName>
    </recommendedName>
</protein>
<dbReference type="PROSITE" id="PS50048">
    <property type="entry name" value="ZN2_CY6_FUNGAL_2"/>
    <property type="match status" value="1"/>
</dbReference>
<keyword evidence="1" id="KW-0479">Metal-binding</keyword>
<dbReference type="PROSITE" id="PS00028">
    <property type="entry name" value="ZINC_FINGER_C2H2_1"/>
    <property type="match status" value="1"/>
</dbReference>
<evidence type="ECO:0000256" key="4">
    <source>
        <dbReference type="ARBA" id="ARBA00023163"/>
    </source>
</evidence>
<dbReference type="GO" id="GO:0003677">
    <property type="term" value="F:DNA binding"/>
    <property type="evidence" value="ECO:0007669"/>
    <property type="project" value="InterPro"/>
</dbReference>
<feature type="region of interest" description="Disordered" evidence="7">
    <location>
        <begin position="219"/>
        <end position="284"/>
    </location>
</feature>
<dbReference type="Pfam" id="PF00172">
    <property type="entry name" value="Zn_clus"/>
    <property type="match status" value="1"/>
</dbReference>
<evidence type="ECO:0000256" key="1">
    <source>
        <dbReference type="ARBA" id="ARBA00022723"/>
    </source>
</evidence>
<dbReference type="AlphaFoldDB" id="A0A8H5EZ04"/>
<feature type="domain" description="Zn(2)-C6 fungal-type" evidence="8">
    <location>
        <begin position="102"/>
        <end position="131"/>
    </location>
</feature>
<dbReference type="GO" id="GO:0006351">
    <property type="term" value="P:DNA-templated transcription"/>
    <property type="evidence" value="ECO:0007669"/>
    <property type="project" value="InterPro"/>
</dbReference>
<dbReference type="EMBL" id="JAACJJ010000033">
    <property type="protein sequence ID" value="KAF5317487.1"/>
    <property type="molecule type" value="Genomic_DNA"/>
</dbReference>
<reference evidence="10 11" key="1">
    <citation type="journal article" date="2020" name="ISME J.">
        <title>Uncovering the hidden diversity of litter-decomposition mechanisms in mushroom-forming fungi.</title>
        <authorList>
            <person name="Floudas D."/>
            <person name="Bentzer J."/>
            <person name="Ahren D."/>
            <person name="Johansson T."/>
            <person name="Persson P."/>
            <person name="Tunlid A."/>
        </authorList>
    </citation>
    <scope>NUCLEOTIDE SEQUENCE [LARGE SCALE GENOMIC DNA]</scope>
    <source>
        <strain evidence="10 11">CBS 101986</strain>
    </source>
</reference>
<dbReference type="GO" id="GO:0000981">
    <property type="term" value="F:DNA-binding transcription factor activity, RNA polymerase II-specific"/>
    <property type="evidence" value="ECO:0007669"/>
    <property type="project" value="InterPro"/>
</dbReference>
<dbReference type="InterPro" id="IPR036864">
    <property type="entry name" value="Zn2-C6_fun-type_DNA-bd_sf"/>
</dbReference>
<evidence type="ECO:0000259" key="9">
    <source>
        <dbReference type="PROSITE" id="PS50157"/>
    </source>
</evidence>
<dbReference type="PROSITE" id="PS00463">
    <property type="entry name" value="ZN2_CY6_FUNGAL_1"/>
    <property type="match status" value="1"/>
</dbReference>
<feature type="region of interest" description="Disordered" evidence="7">
    <location>
        <begin position="142"/>
        <end position="179"/>
    </location>
</feature>
<dbReference type="Gene3D" id="3.30.160.60">
    <property type="entry name" value="Classic Zinc Finger"/>
    <property type="match status" value="2"/>
</dbReference>
<accession>A0A8H5EZ04</accession>
<feature type="region of interest" description="Disordered" evidence="7">
    <location>
        <begin position="317"/>
        <end position="344"/>
    </location>
</feature>